<feature type="chain" id="PRO_5039313256" evidence="3">
    <location>
        <begin position="30"/>
        <end position="421"/>
    </location>
</feature>
<keyword evidence="6" id="KW-1185">Reference proteome</keyword>
<dbReference type="SMART" id="SM00287">
    <property type="entry name" value="SH3b"/>
    <property type="match status" value="1"/>
</dbReference>
<accession>A0A6N7W2I7</accession>
<feature type="compositionally biased region" description="Acidic residues" evidence="1">
    <location>
        <begin position="387"/>
        <end position="421"/>
    </location>
</feature>
<dbReference type="PANTHER" id="PTHR34408">
    <property type="entry name" value="FAMILY PROTEIN, PUTATIVE-RELATED"/>
    <property type="match status" value="1"/>
</dbReference>
<feature type="region of interest" description="Disordered" evidence="1">
    <location>
        <begin position="196"/>
        <end position="217"/>
    </location>
</feature>
<proteinExistence type="predicted"/>
<organism evidence="5 6">
    <name type="scientific">Eisenbergiella porci</name>
    <dbReference type="NCBI Taxonomy" id="2652274"/>
    <lineage>
        <taxon>Bacteria</taxon>
        <taxon>Bacillati</taxon>
        <taxon>Bacillota</taxon>
        <taxon>Clostridia</taxon>
        <taxon>Lachnospirales</taxon>
        <taxon>Lachnospiraceae</taxon>
        <taxon>Eisenbergiella</taxon>
    </lineage>
</organism>
<keyword evidence="3" id="KW-0732">Signal</keyword>
<feature type="signal peptide" evidence="3">
    <location>
        <begin position="1"/>
        <end position="29"/>
    </location>
</feature>
<dbReference type="InterPro" id="IPR003646">
    <property type="entry name" value="SH3-like_bac-type"/>
</dbReference>
<dbReference type="Pfam" id="PF08239">
    <property type="entry name" value="SH3_3"/>
    <property type="match status" value="1"/>
</dbReference>
<feature type="transmembrane region" description="Helical" evidence="2">
    <location>
        <begin position="351"/>
        <end position="369"/>
    </location>
</feature>
<evidence type="ECO:0000256" key="3">
    <source>
        <dbReference type="SAM" id="SignalP"/>
    </source>
</evidence>
<comment type="caution">
    <text evidence="5">The sequence shown here is derived from an EMBL/GenBank/DDBJ whole genome shotgun (WGS) entry which is preliminary data.</text>
</comment>
<gene>
    <name evidence="5" type="ORF">FYJ45_14545</name>
</gene>
<evidence type="ECO:0000313" key="5">
    <source>
        <dbReference type="EMBL" id="MSS89461.1"/>
    </source>
</evidence>
<dbReference type="Gene3D" id="2.30.30.40">
    <property type="entry name" value="SH3 Domains"/>
    <property type="match status" value="1"/>
</dbReference>
<keyword evidence="2" id="KW-1133">Transmembrane helix</keyword>
<protein>
    <submittedName>
        <fullName evidence="5">DUF4366 domain-containing protein</fullName>
    </submittedName>
</protein>
<dbReference type="InterPro" id="IPR052354">
    <property type="entry name" value="Cell_Wall_Dynamics_Protein"/>
</dbReference>
<sequence>MNRMKFKSMIAGLLAGVLMMGNLSAVCFATEGAPAPTSGATETEAVETAPAETDETAGVASEDGSPALPDGVTLGTKVVLPEGVSIGEDGKITFSAQGMEQIMAALMGGEAGGDTDTAPDTEPETEPEAVTVGTVNVRSDTYLNLRSGSGLEHSVIGHLLRGTEVEVVGEDGDWYQVVIPEATGYVYKDYLDVTEQEAPAAPSEEDGQDAPDPGSGFDEDTLMMLLLMMSMGNTDTAEPPSTALTPDGNLKLVDDYDEAHADGSGKQFITLVTKAGNTFYLIIDRDDEGEQTVHFLNLVDEADLLALMDEEEAAKYTKPEPEVQPPAETQEPEDGEDKPDEEKPAPKANPLPALLLVLALLGGGGFFAYTKFFKGGGKKEQAKPDPDADYLDDDEDYGLPEDIGLDDEDEDGFDGSDDEPV</sequence>
<feature type="region of interest" description="Disordered" evidence="1">
    <location>
        <begin position="34"/>
        <end position="71"/>
    </location>
</feature>
<reference evidence="5 6" key="1">
    <citation type="submission" date="2019-08" db="EMBL/GenBank/DDBJ databases">
        <title>In-depth cultivation of the pig gut microbiome towards novel bacterial diversity and tailored functional studies.</title>
        <authorList>
            <person name="Wylensek D."/>
            <person name="Hitch T.C.A."/>
            <person name="Clavel T."/>
        </authorList>
    </citation>
    <scope>NUCLEOTIDE SEQUENCE [LARGE SCALE GENOMIC DNA]</scope>
    <source>
        <strain evidence="5 6">WCA-389-WT-23B</strain>
    </source>
</reference>
<feature type="compositionally biased region" description="Basic and acidic residues" evidence="1">
    <location>
        <begin position="377"/>
        <end position="386"/>
    </location>
</feature>
<dbReference type="EMBL" id="VUMI01000023">
    <property type="protein sequence ID" value="MSS89461.1"/>
    <property type="molecule type" value="Genomic_DNA"/>
</dbReference>
<dbReference type="Proteomes" id="UP000436047">
    <property type="component" value="Unassembled WGS sequence"/>
</dbReference>
<keyword evidence="2" id="KW-0812">Transmembrane</keyword>
<dbReference type="AlphaFoldDB" id="A0A6N7W2I7"/>
<evidence type="ECO:0000259" key="4">
    <source>
        <dbReference type="PROSITE" id="PS51781"/>
    </source>
</evidence>
<feature type="compositionally biased region" description="Acidic residues" evidence="1">
    <location>
        <begin position="330"/>
        <end position="339"/>
    </location>
</feature>
<evidence type="ECO:0000256" key="1">
    <source>
        <dbReference type="SAM" id="MobiDB-lite"/>
    </source>
</evidence>
<dbReference type="PANTHER" id="PTHR34408:SF1">
    <property type="entry name" value="GLYCOSYL HYDROLASE FAMILY 19 DOMAIN-CONTAINING PROTEIN HI_1415"/>
    <property type="match status" value="1"/>
</dbReference>
<feature type="compositionally biased region" description="Low complexity" evidence="1">
    <location>
        <begin position="40"/>
        <end position="51"/>
    </location>
</feature>
<dbReference type="InterPro" id="IPR025376">
    <property type="entry name" value="CD1107-like_dom"/>
</dbReference>
<keyword evidence="2" id="KW-0472">Membrane</keyword>
<name>A0A6N7W2I7_9FIRM</name>
<evidence type="ECO:0000313" key="6">
    <source>
        <dbReference type="Proteomes" id="UP000436047"/>
    </source>
</evidence>
<feature type="region of interest" description="Disordered" evidence="1">
    <location>
        <begin position="314"/>
        <end position="348"/>
    </location>
</feature>
<dbReference type="Pfam" id="PF14283">
    <property type="entry name" value="CD1107-like"/>
    <property type="match status" value="1"/>
</dbReference>
<feature type="domain" description="SH3b" evidence="4">
    <location>
        <begin position="130"/>
        <end position="195"/>
    </location>
</feature>
<evidence type="ECO:0000256" key="2">
    <source>
        <dbReference type="SAM" id="Phobius"/>
    </source>
</evidence>
<dbReference type="PROSITE" id="PS51781">
    <property type="entry name" value="SH3B"/>
    <property type="match status" value="1"/>
</dbReference>
<feature type="region of interest" description="Disordered" evidence="1">
    <location>
        <begin position="376"/>
        <end position="421"/>
    </location>
</feature>